<sequence length="1025" mass="110917">MSTTVKHLNSTINRHLHGPSTSKVSLVDISILKGKEIHKGPIPHTFDPVLKASPSLPCGGVGTRHELGPLCIGKTVESAVSMPIKLPKGFARRKSSGNALDEVEQAPESSFRVFERPNGLNKGRALTNGEGRYYRPATAESDNIFAGIEKPLPHNRASGGTNNSASTGLYDSSSSARYSSSSTLPSSTDIPVHNDLSRGVHDLPVPPVPESPSVFSLRAAGRTFSFGTRPLRTSTPTSQQQQQQQQQQQACQQTTASPSTSRDRATTASSANTAIPPKLLDSDLSIRGAGDDDDGFGSMFENFGKRKSAILLDSSKSVLSPALPSNYPSYSNNMQSGVQSKNHPAPNQNERGVPLAPIVTDRRQAVEPSPYSWDSQTSTNALMHGDTDNNRHEGRTATLPPSQSMTSTKSAALESPDSYDSDDSPSFIADNDDAEIVRQSILMTTRSPQPPASTSPQPNTNEKTPLFESDEIISSAQLASQYEDHVMTPAQFERYRQQREMTRRLSTGSKSEASEAGNDYEDEDEDEDEAEKTREAARQRRKQEAHLSVYRQQMMKVIGQQAPPQSSGSQSLRPISENGSISTPNLLSRSSMLGLPTIPQESGKSDGEDDEDVPLAILAAHGFPHKNRPPTRLNASSSNPNLRVSYSGSSPGPSTDNAADPRASLPVFARNLPRDPYFGAAIVNPSHRESLALGGGTPALGTSPSSTSLPPGGLVGVIANEERARAMRRGSPNAQAQATGISRPYSVANIAQMNAPGPWNGPTGLPQYQQPQVMTPGEQAQLQISQQMTEIMQVQVQMMQQMMQMQSLSPGQQPPQINPNFLSALGQPANSAQRPMSMASSFHLLANPPQVDQRTLSMLDPNMSRWNLNRPASIHPDAMGRPMTPQGGHGYAPSIAPSERSNIGMASRYRPVSMAVQEQQMPRSSTFTSSLKPWNNENPRPISVSPSNLQPRDRKSTSLATVTVQPVDGTSRDSLSGKQNVKNSLPDEDEDEAWTELMKKREKKKSSWKLKKENSTLGDLLHIVH</sequence>
<feature type="compositionally biased region" description="Basic and acidic residues" evidence="1">
    <location>
        <begin position="531"/>
        <end position="545"/>
    </location>
</feature>
<feature type="region of interest" description="Disordered" evidence="1">
    <location>
        <begin position="364"/>
        <end position="429"/>
    </location>
</feature>
<feature type="compositionally biased region" description="Polar residues" evidence="1">
    <location>
        <begin position="399"/>
        <end position="410"/>
    </location>
</feature>
<feature type="region of interest" description="Disordered" evidence="1">
    <location>
        <begin position="149"/>
        <end position="207"/>
    </location>
</feature>
<reference key="1">
    <citation type="journal article" date="2014" name="PLoS Genet.">
        <title>Signature Gene Expression Reveals Novel Clues to the Molecular Mechanisms of Dimorphic Transition in Penicillium marneffei.</title>
        <authorList>
            <person name="Yang E."/>
            <person name="Wang G."/>
            <person name="Cai J."/>
            <person name="Woo P.C."/>
            <person name="Lau S.K."/>
            <person name="Yuen K.-Y."/>
            <person name="Chow W.-N."/>
            <person name="Lin X."/>
        </authorList>
    </citation>
    <scope>NUCLEOTIDE SEQUENCE [LARGE SCALE GENOMIC DNA]</scope>
    <source>
        <strain>PM1</strain>
    </source>
</reference>
<feature type="compositionally biased region" description="Low complexity" evidence="1">
    <location>
        <begin position="233"/>
        <end position="274"/>
    </location>
</feature>
<feature type="compositionally biased region" description="Low complexity" evidence="1">
    <location>
        <begin position="559"/>
        <end position="571"/>
    </location>
</feature>
<comment type="caution">
    <text evidence="2">The sequence shown here is derived from an EMBL/GenBank/DDBJ whole genome shotgun (WGS) entry which is preliminary data.</text>
</comment>
<feature type="compositionally biased region" description="Polar residues" evidence="1">
    <location>
        <begin position="972"/>
        <end position="983"/>
    </location>
</feature>
<organism evidence="2">
    <name type="scientific">Talaromyces marneffei PM1</name>
    <dbReference type="NCBI Taxonomy" id="1077442"/>
    <lineage>
        <taxon>Eukaryota</taxon>
        <taxon>Fungi</taxon>
        <taxon>Dikarya</taxon>
        <taxon>Ascomycota</taxon>
        <taxon>Pezizomycotina</taxon>
        <taxon>Eurotiomycetes</taxon>
        <taxon>Eurotiomycetidae</taxon>
        <taxon>Eurotiales</taxon>
        <taxon>Trichocomaceae</taxon>
        <taxon>Talaromyces</taxon>
        <taxon>Talaromyces sect. Talaromyces</taxon>
    </lineage>
</organism>
<feature type="region of interest" description="Disordered" evidence="1">
    <location>
        <begin position="559"/>
        <end position="661"/>
    </location>
</feature>
<protein>
    <submittedName>
        <fullName evidence="2">Uncharacterized protein</fullName>
    </submittedName>
</protein>
<feature type="compositionally biased region" description="Polar residues" evidence="1">
    <location>
        <begin position="158"/>
        <end position="171"/>
    </location>
</feature>
<evidence type="ECO:0000256" key="1">
    <source>
        <dbReference type="SAM" id="MobiDB-lite"/>
    </source>
</evidence>
<evidence type="ECO:0000313" key="2">
    <source>
        <dbReference type="EMBL" id="KFX44277.1"/>
    </source>
</evidence>
<feature type="region of interest" description="Disordered" evidence="1">
    <location>
        <begin position="494"/>
        <end position="546"/>
    </location>
</feature>
<feature type="region of interest" description="Disordered" evidence="1">
    <location>
        <begin position="445"/>
        <end position="464"/>
    </location>
</feature>
<feature type="compositionally biased region" description="Acidic residues" evidence="1">
    <location>
        <begin position="518"/>
        <end position="530"/>
    </location>
</feature>
<dbReference type="PANTHER" id="PTHR42068:SF1">
    <property type="entry name" value="YALI0B18964P"/>
    <property type="match status" value="1"/>
</dbReference>
<feature type="compositionally biased region" description="Polar residues" evidence="1">
    <location>
        <begin position="577"/>
        <end position="591"/>
    </location>
</feature>
<dbReference type="AlphaFoldDB" id="A0A093UVG2"/>
<proteinExistence type="predicted"/>
<feature type="compositionally biased region" description="Basic and acidic residues" evidence="1">
    <location>
        <begin position="385"/>
        <end position="395"/>
    </location>
</feature>
<dbReference type="eggNOG" id="ENOG502S93S">
    <property type="taxonomic scope" value="Eukaryota"/>
</dbReference>
<feature type="region of interest" description="Disordered" evidence="1">
    <location>
        <begin position="693"/>
        <end position="713"/>
    </location>
</feature>
<feature type="compositionally biased region" description="Low complexity" evidence="1">
    <location>
        <begin position="172"/>
        <end position="187"/>
    </location>
</feature>
<dbReference type="HOGENOM" id="CLU_006885_0_0_1"/>
<feature type="region of interest" description="Disordered" evidence="1">
    <location>
        <begin position="915"/>
        <end position="991"/>
    </location>
</feature>
<feature type="compositionally biased region" description="Basic and acidic residues" evidence="1">
    <location>
        <begin position="494"/>
        <end position="503"/>
    </location>
</feature>
<feature type="compositionally biased region" description="Polar residues" evidence="1">
    <location>
        <begin position="916"/>
        <end position="950"/>
    </location>
</feature>
<dbReference type="PANTHER" id="PTHR42068">
    <property type="entry name" value="YALI0B18964P"/>
    <property type="match status" value="1"/>
</dbReference>
<feature type="compositionally biased region" description="Polar residues" evidence="1">
    <location>
        <begin position="372"/>
        <end position="381"/>
    </location>
</feature>
<feature type="compositionally biased region" description="Low complexity" evidence="1">
    <location>
        <begin position="699"/>
        <end position="712"/>
    </location>
</feature>
<accession>A0A093UVG2</accession>
<reference evidence="2" key="2">
    <citation type="journal article" date="2014" name="PLoS Genet.">
        <title>Signature gene expression reveals novel clues to the molecular mechanisms of dimorphic transition in Penicillium marneffei.</title>
        <authorList>
            <person name="Yang E."/>
            <person name="Wang G."/>
            <person name="Cai J."/>
            <person name="Woo P.C."/>
            <person name="Lau S.K."/>
            <person name="Yuen K.-Y."/>
            <person name="Chow W.-N."/>
            <person name="Lin X."/>
        </authorList>
    </citation>
    <scope>NUCLEOTIDE SEQUENCE</scope>
    <source>
        <strain evidence="2">PM1</strain>
    </source>
</reference>
<feature type="compositionally biased region" description="Polar residues" evidence="1">
    <location>
        <begin position="633"/>
        <end position="657"/>
    </location>
</feature>
<dbReference type="EMBL" id="JPOX01000029">
    <property type="protein sequence ID" value="KFX44277.1"/>
    <property type="molecule type" value="Genomic_DNA"/>
</dbReference>
<name>A0A093UVG2_TALMA</name>
<feature type="region of interest" description="Disordered" evidence="1">
    <location>
        <begin position="226"/>
        <end position="286"/>
    </location>
</feature>
<feature type="region of interest" description="Disordered" evidence="1">
    <location>
        <begin position="330"/>
        <end position="350"/>
    </location>
</feature>
<gene>
    <name evidence="2" type="ORF">GQ26_0290250</name>
</gene>